<dbReference type="eggNOG" id="COG0111">
    <property type="taxonomic scope" value="Bacteria"/>
</dbReference>
<dbReference type="InterPro" id="IPR006140">
    <property type="entry name" value="D-isomer_DH_NAD-bd"/>
</dbReference>
<keyword evidence="3" id="KW-0520">NAD</keyword>
<evidence type="ECO:0000256" key="2">
    <source>
        <dbReference type="ARBA" id="ARBA00023002"/>
    </source>
</evidence>
<comment type="caution">
    <text evidence="5">The sequence shown here is derived from an EMBL/GenBank/DDBJ whole genome shotgun (WGS) entry which is preliminary data.</text>
</comment>
<evidence type="ECO:0000313" key="6">
    <source>
        <dbReference type="Proteomes" id="UP000017090"/>
    </source>
</evidence>
<dbReference type="EC" id="1.1.1.290" evidence="5"/>
<sequence>MKLNLQNLLYVILERNQPMFLKGYEITDTRLGLIGIGHIGYLVGTRLKAGFNMDVLAYDPFISKEKCNDMGFQYERDLNTLIQTCDIISISVPLNDSTKNMISKKELSLMSTSTILINTSRGGIVNEEDLYEALQNHQILGAGFDAFIEEPLPAHHKLFTCPNFVGTPHNGANTYEALTRMGKGAVGEIIRFEKGVPTLTNIGFNNLP</sequence>
<dbReference type="Gene3D" id="3.40.50.720">
    <property type="entry name" value="NAD(P)-binding Rossmann-like Domain"/>
    <property type="match status" value="2"/>
</dbReference>
<dbReference type="STRING" id="1111454.HMPREF1250_0408"/>
<dbReference type="Proteomes" id="UP000017090">
    <property type="component" value="Unassembled WGS sequence"/>
</dbReference>
<dbReference type="AlphaFoldDB" id="U7UVU7"/>
<dbReference type="GO" id="GO:0033711">
    <property type="term" value="F:4-phosphoerythronate dehydrogenase activity"/>
    <property type="evidence" value="ECO:0007669"/>
    <property type="project" value="UniProtKB-EC"/>
</dbReference>
<gene>
    <name evidence="5" type="primary">pdxB_3</name>
    <name evidence="5" type="ORF">HMPREF1250_0408</name>
</gene>
<dbReference type="PANTHER" id="PTHR42789">
    <property type="entry name" value="D-ISOMER SPECIFIC 2-HYDROXYACID DEHYDROGENASE FAMILY PROTEIN (AFU_ORTHOLOGUE AFUA_6G10090)"/>
    <property type="match status" value="1"/>
</dbReference>
<dbReference type="InterPro" id="IPR050857">
    <property type="entry name" value="D-2-hydroxyacid_DH"/>
</dbReference>
<dbReference type="PATRIC" id="fig|1111454.3.peg.58"/>
<evidence type="ECO:0000256" key="1">
    <source>
        <dbReference type="ARBA" id="ARBA00005854"/>
    </source>
</evidence>
<dbReference type="Pfam" id="PF02826">
    <property type="entry name" value="2-Hacid_dh_C"/>
    <property type="match status" value="1"/>
</dbReference>
<keyword evidence="2 5" id="KW-0560">Oxidoreductase</keyword>
<evidence type="ECO:0000259" key="4">
    <source>
        <dbReference type="Pfam" id="PF02826"/>
    </source>
</evidence>
<name>U7UVU7_9FIRM</name>
<feature type="domain" description="D-isomer specific 2-hydroxyacid dehydrogenase NAD-binding" evidence="4">
    <location>
        <begin position="19"/>
        <end position="171"/>
    </location>
</feature>
<organism evidence="5 6">
    <name type="scientific">Megasphaera vaginalis</name>
    <name type="common">ex Srinivasan et al. 2021</name>
    <dbReference type="NCBI Taxonomy" id="1111454"/>
    <lineage>
        <taxon>Bacteria</taxon>
        <taxon>Bacillati</taxon>
        <taxon>Bacillota</taxon>
        <taxon>Negativicutes</taxon>
        <taxon>Veillonellales</taxon>
        <taxon>Veillonellaceae</taxon>
        <taxon>Megasphaera</taxon>
    </lineage>
</organism>
<evidence type="ECO:0000313" key="5">
    <source>
        <dbReference type="EMBL" id="ERT62593.1"/>
    </source>
</evidence>
<reference evidence="5 6" key="1">
    <citation type="submission" date="2013-09" db="EMBL/GenBank/DDBJ databases">
        <authorList>
            <person name="Durkin A.S."/>
            <person name="Haft D.R."/>
            <person name="McCorrison J."/>
            <person name="Torralba M."/>
            <person name="Gillis M."/>
            <person name="Haft D.H."/>
            <person name="Methe B."/>
            <person name="Sutton G."/>
            <person name="Nelson K.E."/>
        </authorList>
    </citation>
    <scope>NUCLEOTIDE SEQUENCE [LARGE SCALE GENOMIC DNA]</scope>
    <source>
        <strain evidence="5 6">BV3C16-1</strain>
    </source>
</reference>
<keyword evidence="6" id="KW-1185">Reference proteome</keyword>
<comment type="similarity">
    <text evidence="1">Belongs to the D-isomer specific 2-hydroxyacid dehydrogenase family.</text>
</comment>
<dbReference type="SUPFAM" id="SSF51735">
    <property type="entry name" value="NAD(P)-binding Rossmann-fold domains"/>
    <property type="match status" value="1"/>
</dbReference>
<dbReference type="PANTHER" id="PTHR42789:SF1">
    <property type="entry name" value="D-ISOMER SPECIFIC 2-HYDROXYACID DEHYDROGENASE FAMILY PROTEIN (AFU_ORTHOLOGUE AFUA_6G10090)"/>
    <property type="match status" value="1"/>
</dbReference>
<dbReference type="InterPro" id="IPR036291">
    <property type="entry name" value="NAD(P)-bd_dom_sf"/>
</dbReference>
<dbReference type="EMBL" id="AWXA01000003">
    <property type="protein sequence ID" value="ERT62593.1"/>
    <property type="molecule type" value="Genomic_DNA"/>
</dbReference>
<protein>
    <submittedName>
        <fullName evidence="5">4-phosphoerythronate dehydrogenase</fullName>
        <ecNumber evidence="5">1.1.1.290</ecNumber>
    </submittedName>
</protein>
<proteinExistence type="inferred from homology"/>
<evidence type="ECO:0000256" key="3">
    <source>
        <dbReference type="ARBA" id="ARBA00023027"/>
    </source>
</evidence>
<dbReference type="GO" id="GO:0051287">
    <property type="term" value="F:NAD binding"/>
    <property type="evidence" value="ECO:0007669"/>
    <property type="project" value="InterPro"/>
</dbReference>
<accession>U7UVU7</accession>
<dbReference type="OrthoDB" id="9805416at2"/>